<dbReference type="PANTHER" id="PTHR35895:SF1">
    <property type="entry name" value="LIPID-BINDING SERUM GLYCOPROTEIN C-TERMINAL DOMAIN-CONTAINING PROTEIN"/>
    <property type="match status" value="1"/>
</dbReference>
<dbReference type="OrthoDB" id="10039566at2759"/>
<dbReference type="Pfam" id="PF12505">
    <property type="entry name" value="DUF3712"/>
    <property type="match status" value="6"/>
</dbReference>
<dbReference type="PANTHER" id="PTHR35895">
    <property type="entry name" value="CHROMOSOME 16, WHOLE GENOME SHOTGUN SEQUENCE"/>
    <property type="match status" value="1"/>
</dbReference>
<keyword evidence="2" id="KW-0812">Transmembrane</keyword>
<evidence type="ECO:0000313" key="3">
    <source>
        <dbReference type="EMBL" id="KIY74263.1"/>
    </source>
</evidence>
<dbReference type="SUPFAM" id="SSF117070">
    <property type="entry name" value="LEA14-like"/>
    <property type="match status" value="2"/>
</dbReference>
<proteinExistence type="predicted"/>
<dbReference type="Proteomes" id="UP000054007">
    <property type="component" value="Unassembled WGS sequence"/>
</dbReference>
<sequence length="2437" mass="257443">MEEPARRSSGIYYGEAEGSSVSLARHAASPGGSRFAEARPSSEQGTHGAAPADPFADPAVGPANSQADTAATTAVATTTTAVPWYKSRKFIISQAIIAPLGIALLMILLFPVVTAIAQLLVNKATIDISEAAITNPTNTSFDLALRGKVSHTGKVDATIVFPSDRPIHVSWMQEDGTETNLGTMPLHSLISKGSSATIDDQTHFTITDQDAFGAFAQSMITSETFTWRLRTDGLEVHALKFPVAKNIKFDKMVELKGFNSFNGNVVLNDLKLPSDNPKENGGGINFIADTGLSNPSPFNLNLGTIVFGLTYDGVELGTGSSSNTQIKPESNNIALSGFLKPHTDETELKKMGVLFSNYLNGDMSMVVATGVSTLQEDGTEISWLSKGLQALVLQVPFVNVKGAIAPIKTITIGDMALLFSDEDEWSPTASSNNITANMELPFGFSLEIDEIENNFNISQDGKTVAGITTPLGASSSNIDVLSSSKTAGTINITLNHDALDSDHLNFAKFNKDITTGNQVDFRLIGHAKAVAKLSIGTLTLDPIKFNVSSSLNGLQGLDGRTTIDAVDVYGGSSEGILLNINVTIDNPSNLDLSTGDLHLQLQRGDSSLGTALLSNLTLARGSNALLTTSVFTANANDQSKQTLNEFVGQQDVNLKIVGYDQSTTIGPLLEAFESLDISVILPGLTSTLLGSASLQVLSSTGRENNISHVTVELNNPWSATLDITRIDSTVSSKGINLGTISSATKFTSTGHETTTSPDLDLVQNLDPSSIFTLTRLLAVEAGEDPAPLDGIVEVGGIQYLQDFGGSRRQYSVDASLFKGFDLPSYVQSAFKKLTSDVELESAVTIGDYTTTLSYTQKGLETKTDDTLDYLLPILAQPIVQKIVDGSELSINTVIISDPKQGSFSTKLTGAITNAGPFDAVISFGNGLTVSWDGKPLGSLKMDNLSITGDVGGEIDMSSDFEVADVEHLTTFTKTLLTEESFEWEISGSGLSVSALGIKVDDVDLSTKKVTLKGMNGLKGAVTIQSFDLPENDPAGGIHLTINSTVENPSQVGISLDNLGFNTYHNDVMIALVSVDGTANLMPGSTSSLPLSGRLVPQESDNGLAAVSEVFNNFIHGKNSKVSVHGDTAGPADVSWLNDGIKALETDTELPNQGVLDIIKSIALNQMTLLFTEESAYGPSTSSNSTDAKFEIPFNFPIDITSLEQTITVSSNGDAFAELALPRAETKTDVDARIIHLTFNDVAFSAYGDKHETFNRFIAATTMNEQQTLGLSGSSNAQASTAVGTLSLTSIDFNVDSTIAGLQGLNTKQTTVANLDVAHGYADYLLITVDSSLFNPSNLTIGTDDVSFGLVFNGQTVGSALLNDLTIVPGNKSYDTDVHYSPQGGDATTAGQLLLANYIQGVDSDTTIRGSTDSTPIESLKDALSQISLSPVTIPAMHETLIKSADISFPLDIVQTGTAQADFTLDNPFSASINIVNLDTNAYYKSHFLGEIKADTSGSPIHADGHGSVTSQKLDMDYNLNPVDIINFLTQLASDNGVDLGPAIDLFQVVLDNPDYQPPVTTEVDTKDSSCNSGKQFDVEGAILDALAKLEVDLIIDSSLRLDDYPTDLSFNQSGVKVNTDDTALYLIGAVAGPIAQRLVDQAVLEFTEANITNISDDGFDLALVGSLTDTGPLDALIEFTEPVTVTWQDNIIATIELDSICAGAGDGVPDYRPKARLTITDEGQFTSFATYLLHNEEFSWTISTDKLRVTALHTIFSNVTLSKTVSFKAFNNLPGVTISNFELPSDDDAGGIHIETDALIPSPAQLSIDLGTVGFLAYYDDLQVGPLSANNLFLAADSETRTHLEGRITPKEGGELDKIGELFTRYLKADNITLITRGDSVQPGGNNVGWLTTAFKTLELEVTLPGEKFDIIKGIEINDFTAELTESSQSWAPLTGSNSTVATYANPFGFSLQVFESSESIVMGFGGSDIATLELPTEAADSETSTGNDVPLVLSWHDVPLQSTDNGGFAALFAAVTNTQRAQLSLKGSADVRAHTAIGDVPIQDIPFDVDTSLGGINGFGGTADLTDVSVNNGQPEYILATLTAGLDNPSNVTLHTTDIALPVTYDDTVIGRAVLDPFDLYPGAGEFDTEFHYSPADANDTKAQAFLSRFLTTGDAIPLTIDGDSDSTPYGALQSALSDLKLDTSLKGIDEPEILRKITVAISLETLITNEVVITFEVHNPLDTEMHITTVQSDARIDGDIYATFYADIEGFIVPPGETVQSPDVPHVLLVKGALLSLEIIPLGYLDISTAVTARIGTTDGGYEVPWLKLEQPGVPTQYNLDLGLAELKLKAASMSASSVSATASRSSSGSHSDSATTTTTKGSDPTSSKSSGGDDEPSSTKGGNNDASTSSPTPTSTKSSGGGDSDNGDDTSSPSAATSSGSGGLLGGLVDGDKQ</sequence>
<accession>A0A0D7BUT9</accession>
<evidence type="ECO:0000256" key="1">
    <source>
        <dbReference type="SAM" id="MobiDB-lite"/>
    </source>
</evidence>
<gene>
    <name evidence="3" type="ORF">CYLTODRAFT_363931</name>
</gene>
<feature type="transmembrane region" description="Helical" evidence="2">
    <location>
        <begin position="96"/>
        <end position="121"/>
    </location>
</feature>
<feature type="region of interest" description="Disordered" evidence="1">
    <location>
        <begin position="23"/>
        <end position="71"/>
    </location>
</feature>
<organism evidence="3 4">
    <name type="scientific">Cylindrobasidium torrendii FP15055 ss-10</name>
    <dbReference type="NCBI Taxonomy" id="1314674"/>
    <lineage>
        <taxon>Eukaryota</taxon>
        <taxon>Fungi</taxon>
        <taxon>Dikarya</taxon>
        <taxon>Basidiomycota</taxon>
        <taxon>Agaricomycotina</taxon>
        <taxon>Agaricomycetes</taxon>
        <taxon>Agaricomycetidae</taxon>
        <taxon>Agaricales</taxon>
        <taxon>Marasmiineae</taxon>
        <taxon>Physalacriaceae</taxon>
        <taxon>Cylindrobasidium</taxon>
    </lineage>
</organism>
<dbReference type="STRING" id="1314674.A0A0D7BUT9"/>
<feature type="compositionally biased region" description="Low complexity" evidence="1">
    <location>
        <begin position="2390"/>
        <end position="2401"/>
    </location>
</feature>
<name>A0A0D7BUT9_9AGAR</name>
<dbReference type="InterPro" id="IPR046368">
    <property type="entry name" value="Tag1"/>
</dbReference>
<dbReference type="InterPro" id="IPR022185">
    <property type="entry name" value="DUF3712"/>
</dbReference>
<feature type="region of interest" description="Disordered" evidence="1">
    <location>
        <begin position="2342"/>
        <end position="2437"/>
    </location>
</feature>
<feature type="compositionally biased region" description="Low complexity" evidence="1">
    <location>
        <begin position="2342"/>
        <end position="2373"/>
    </location>
</feature>
<feature type="compositionally biased region" description="Gly residues" evidence="1">
    <location>
        <begin position="2423"/>
        <end position="2437"/>
    </location>
</feature>
<keyword evidence="2" id="KW-0472">Membrane</keyword>
<keyword evidence="2" id="KW-1133">Transmembrane helix</keyword>
<dbReference type="EMBL" id="KN880431">
    <property type="protein sequence ID" value="KIY74263.1"/>
    <property type="molecule type" value="Genomic_DNA"/>
</dbReference>
<evidence type="ECO:0000313" key="4">
    <source>
        <dbReference type="Proteomes" id="UP000054007"/>
    </source>
</evidence>
<keyword evidence="4" id="KW-1185">Reference proteome</keyword>
<dbReference type="GO" id="GO:0000329">
    <property type="term" value="C:fungal-type vacuole membrane"/>
    <property type="evidence" value="ECO:0007669"/>
    <property type="project" value="InterPro"/>
</dbReference>
<feature type="compositionally biased region" description="Low complexity" evidence="1">
    <location>
        <begin position="48"/>
        <end position="71"/>
    </location>
</feature>
<protein>
    <submittedName>
        <fullName evidence="3">Uncharacterized protein</fullName>
    </submittedName>
</protein>
<reference evidence="3 4" key="1">
    <citation type="journal article" date="2015" name="Fungal Genet. Biol.">
        <title>Evolution of novel wood decay mechanisms in Agaricales revealed by the genome sequences of Fistulina hepatica and Cylindrobasidium torrendii.</title>
        <authorList>
            <person name="Floudas D."/>
            <person name="Held B.W."/>
            <person name="Riley R."/>
            <person name="Nagy L.G."/>
            <person name="Koehler G."/>
            <person name="Ransdell A.S."/>
            <person name="Younus H."/>
            <person name="Chow J."/>
            <person name="Chiniquy J."/>
            <person name="Lipzen A."/>
            <person name="Tritt A."/>
            <person name="Sun H."/>
            <person name="Haridas S."/>
            <person name="LaButti K."/>
            <person name="Ohm R.A."/>
            <person name="Kues U."/>
            <person name="Blanchette R.A."/>
            <person name="Grigoriev I.V."/>
            <person name="Minto R.E."/>
            <person name="Hibbett D.S."/>
        </authorList>
    </citation>
    <scope>NUCLEOTIDE SEQUENCE [LARGE SCALE GENOMIC DNA]</scope>
    <source>
        <strain evidence="3 4">FP15055 ss-10</strain>
    </source>
</reference>
<feature type="compositionally biased region" description="Low complexity" evidence="1">
    <location>
        <begin position="2412"/>
        <end position="2422"/>
    </location>
</feature>
<evidence type="ECO:0000256" key="2">
    <source>
        <dbReference type="SAM" id="Phobius"/>
    </source>
</evidence>